<dbReference type="GO" id="GO:0008410">
    <property type="term" value="F:CoA-transferase activity"/>
    <property type="evidence" value="ECO:0007669"/>
    <property type="project" value="TreeGrafter"/>
</dbReference>
<reference evidence="3" key="1">
    <citation type="submission" date="2016-10" db="EMBL/GenBank/DDBJ databases">
        <authorList>
            <person name="Varghese N."/>
            <person name="Submissions S."/>
        </authorList>
    </citation>
    <scope>NUCLEOTIDE SEQUENCE [LARGE SCALE GENOMIC DNA]</scope>
    <source>
        <strain evidence="3">LMG 25967</strain>
    </source>
</reference>
<proteinExistence type="predicted"/>
<keyword evidence="1 2" id="KW-0808">Transferase</keyword>
<dbReference type="Gene3D" id="3.40.50.10540">
    <property type="entry name" value="Crotonobetainyl-coa:carnitine coa-transferase, domain 1"/>
    <property type="match status" value="1"/>
</dbReference>
<dbReference type="AlphaFoldDB" id="A0A1H7AG91"/>
<dbReference type="InterPro" id="IPR044855">
    <property type="entry name" value="CoA-Trfase_III_dom3_sf"/>
</dbReference>
<organism evidence="2 3">
    <name type="scientific">Pseudomonas linyingensis</name>
    <dbReference type="NCBI Taxonomy" id="915471"/>
    <lineage>
        <taxon>Bacteria</taxon>
        <taxon>Pseudomonadati</taxon>
        <taxon>Pseudomonadota</taxon>
        <taxon>Gammaproteobacteria</taxon>
        <taxon>Pseudomonadales</taxon>
        <taxon>Pseudomonadaceae</taxon>
        <taxon>Pseudomonas</taxon>
    </lineage>
</organism>
<dbReference type="RefSeq" id="WP_090312277.1">
    <property type="nucleotide sequence ID" value="NZ_FNZE01000012.1"/>
</dbReference>
<dbReference type="STRING" id="915471.SAMN05216201_11236"/>
<dbReference type="EMBL" id="FNZE01000012">
    <property type="protein sequence ID" value="SEJ60930.1"/>
    <property type="molecule type" value="Genomic_DNA"/>
</dbReference>
<dbReference type="InterPro" id="IPR050483">
    <property type="entry name" value="CoA-transferase_III_domain"/>
</dbReference>
<sequence>MSGALSHIRVLDLSRVLAGPWAGQILADLGAEVLKVERPGAGDDTRHWGPPFLRDAQGENTAEAAYYLSANRNKKSLTVDFTREEGQRIIRELALQSDILLENFKVGGLAAYGLDYASLKEINPRLIYCSITGFGQDGPYAQRAGYDFMIQGLGGLMSLTGRAEGEEGAGPVKVGVALTDILTGLYASTAVLGALAHREQSGHGQHIDMALLDVQVACLANQAMNYLTTGVAPRRLGNAHPNIVPYQDFPTADGDFILTVGNDGQFRKFCEVAGHPEWAEDPRFASNRERVAHRAELIPLIRQATVFRSTAEWIAALEPAGVPCGPINDLAQVFADPQVIARGLRLELPHPLAGVVPQVASPIRLSATPVEYRNAPPLLGEHTDVVLGELLGLDAAALAELRARQVI</sequence>
<dbReference type="PANTHER" id="PTHR48207">
    <property type="entry name" value="SUCCINATE--HYDROXYMETHYLGLUTARATE COA-TRANSFERASE"/>
    <property type="match status" value="1"/>
</dbReference>
<dbReference type="SUPFAM" id="SSF89796">
    <property type="entry name" value="CoA-transferase family III (CaiB/BaiF)"/>
    <property type="match status" value="1"/>
</dbReference>
<keyword evidence="3" id="KW-1185">Reference proteome</keyword>
<evidence type="ECO:0000313" key="3">
    <source>
        <dbReference type="Proteomes" id="UP000242930"/>
    </source>
</evidence>
<gene>
    <name evidence="2" type="ORF">SAMN05216201_11236</name>
</gene>
<dbReference type="Proteomes" id="UP000242930">
    <property type="component" value="Unassembled WGS sequence"/>
</dbReference>
<dbReference type="PANTHER" id="PTHR48207:SF3">
    <property type="entry name" value="SUCCINATE--HYDROXYMETHYLGLUTARATE COA-TRANSFERASE"/>
    <property type="match status" value="1"/>
</dbReference>
<dbReference type="Pfam" id="PF02515">
    <property type="entry name" value="CoA_transf_3"/>
    <property type="match status" value="1"/>
</dbReference>
<dbReference type="OrthoDB" id="9058532at2"/>
<accession>A0A1H7AG91</accession>
<evidence type="ECO:0000256" key="1">
    <source>
        <dbReference type="ARBA" id="ARBA00022679"/>
    </source>
</evidence>
<evidence type="ECO:0000313" key="2">
    <source>
        <dbReference type="EMBL" id="SEJ60930.1"/>
    </source>
</evidence>
<dbReference type="InterPro" id="IPR023606">
    <property type="entry name" value="CoA-Trfase_III_dom_1_sf"/>
</dbReference>
<dbReference type="Gene3D" id="3.30.1540.10">
    <property type="entry name" value="formyl-coa transferase, domain 3"/>
    <property type="match status" value="1"/>
</dbReference>
<dbReference type="InterPro" id="IPR003673">
    <property type="entry name" value="CoA-Trfase_fam_III"/>
</dbReference>
<name>A0A1H7AG91_9PSED</name>
<protein>
    <submittedName>
        <fullName evidence="2">Crotonobetainyl-CoA:carnitine CoA-transferase CaiB</fullName>
    </submittedName>
</protein>